<dbReference type="SUPFAM" id="SSF141571">
    <property type="entry name" value="Pentapeptide repeat-like"/>
    <property type="match status" value="1"/>
</dbReference>
<gene>
    <name evidence="1" type="ORF">FHX64_002564</name>
</gene>
<keyword evidence="2" id="KW-1185">Reference proteome</keyword>
<evidence type="ECO:0000313" key="1">
    <source>
        <dbReference type="EMBL" id="MBB3188366.1"/>
    </source>
</evidence>
<dbReference type="EMBL" id="JACHYB010000002">
    <property type="protein sequence ID" value="MBB3188366.1"/>
    <property type="molecule type" value="Genomic_DNA"/>
</dbReference>
<sequence>MNKKLIENTVFEKNDYTENNLFKGEYEHCKFVRCIFHKADLSHVFFTDCTFDGCDFSLVNTKSAALRNARFVNCKLLGVKFDDCNEFLFSASFENCILKFSSFHKMKLKQTHFRSCNLQEVDMSEADLTGSVFDTCDLNKTLFDYTNVEKVDFRTSYNYSIDPEKNRIKKAKFSQTGVMGLLDKYDIEIE</sequence>
<comment type="caution">
    <text evidence="1">The sequence shown here is derived from an EMBL/GenBank/DDBJ whole genome shotgun (WGS) entry which is preliminary data.</text>
</comment>
<dbReference type="RefSeq" id="WP_183414119.1">
    <property type="nucleotide sequence ID" value="NZ_JACHYB010000002.1"/>
</dbReference>
<dbReference type="PANTHER" id="PTHR42999:SF1">
    <property type="entry name" value="PENTAPEPTIDE REPEAT-CONTAINING PROTEIN"/>
    <property type="match status" value="1"/>
</dbReference>
<accession>A0A7W5DSP1</accession>
<reference evidence="1 2" key="1">
    <citation type="submission" date="2020-08" db="EMBL/GenBank/DDBJ databases">
        <title>Genomic Encyclopedia of Type Strains, Phase IV (KMG-IV): sequencing the most valuable type-strain genomes for metagenomic binning, comparative biology and taxonomic classification.</title>
        <authorList>
            <person name="Goeker M."/>
        </authorList>
    </citation>
    <scope>NUCLEOTIDE SEQUENCE [LARGE SCALE GENOMIC DNA]</scope>
    <source>
        <strain evidence="1 2">DSM 27471</strain>
    </source>
</reference>
<evidence type="ECO:0000313" key="2">
    <source>
        <dbReference type="Proteomes" id="UP000544222"/>
    </source>
</evidence>
<dbReference type="Proteomes" id="UP000544222">
    <property type="component" value="Unassembled WGS sequence"/>
</dbReference>
<dbReference type="PANTHER" id="PTHR42999">
    <property type="entry name" value="ANTIBIOTIC RESISTANCE PROTEIN MCBG"/>
    <property type="match status" value="1"/>
</dbReference>
<dbReference type="InterPro" id="IPR052949">
    <property type="entry name" value="PA_immunity-related"/>
</dbReference>
<protein>
    <submittedName>
        <fullName evidence="1">Uncharacterized protein YjbI with pentapeptide repeats</fullName>
    </submittedName>
</protein>
<organism evidence="1 2">
    <name type="scientific">Microbacter margulisiae</name>
    <dbReference type="NCBI Taxonomy" id="1350067"/>
    <lineage>
        <taxon>Bacteria</taxon>
        <taxon>Pseudomonadati</taxon>
        <taxon>Bacteroidota</taxon>
        <taxon>Bacteroidia</taxon>
        <taxon>Bacteroidales</taxon>
        <taxon>Porphyromonadaceae</taxon>
        <taxon>Microbacter</taxon>
    </lineage>
</organism>
<dbReference type="InterPro" id="IPR001646">
    <property type="entry name" value="5peptide_repeat"/>
</dbReference>
<proteinExistence type="predicted"/>
<dbReference type="Gene3D" id="2.160.20.80">
    <property type="entry name" value="E3 ubiquitin-protein ligase SopA"/>
    <property type="match status" value="1"/>
</dbReference>
<name>A0A7W5DSP1_9PORP</name>
<dbReference type="AlphaFoldDB" id="A0A7W5DSP1"/>
<dbReference type="Pfam" id="PF13599">
    <property type="entry name" value="Pentapeptide_4"/>
    <property type="match status" value="2"/>
</dbReference>